<dbReference type="InterPro" id="IPR000704">
    <property type="entry name" value="Casein_kinase_II_reg-sub"/>
</dbReference>
<evidence type="ECO:0000313" key="6">
    <source>
        <dbReference type="Proteomes" id="UP000245946"/>
    </source>
</evidence>
<organism evidence="5 6">
    <name type="scientific">Tilletiopsis washingtonensis</name>
    <dbReference type="NCBI Taxonomy" id="58919"/>
    <lineage>
        <taxon>Eukaryota</taxon>
        <taxon>Fungi</taxon>
        <taxon>Dikarya</taxon>
        <taxon>Basidiomycota</taxon>
        <taxon>Ustilaginomycotina</taxon>
        <taxon>Exobasidiomycetes</taxon>
        <taxon>Entylomatales</taxon>
        <taxon>Entylomatales incertae sedis</taxon>
        <taxon>Tilletiopsis</taxon>
    </lineage>
</organism>
<dbReference type="FunFam" id="1.10.1820.10:FF:000003">
    <property type="entry name" value="Casein kinase II subunit beta"/>
    <property type="match status" value="1"/>
</dbReference>
<protein>
    <recommendedName>
        <fullName evidence="3">Casein kinase II subunit beta</fullName>
        <shortName evidence="3">CK II beta</shortName>
    </recommendedName>
</protein>
<dbReference type="InterPro" id="IPR016149">
    <property type="entry name" value="Casein_kin_II_reg-sub_N"/>
</dbReference>
<evidence type="ECO:0000256" key="3">
    <source>
        <dbReference type="RuleBase" id="RU361268"/>
    </source>
</evidence>
<dbReference type="SMART" id="SM01085">
    <property type="entry name" value="CK_II_beta"/>
    <property type="match status" value="1"/>
</dbReference>
<dbReference type="SUPFAM" id="SSF57798">
    <property type="entry name" value="Casein kinase II beta subunit"/>
    <property type="match status" value="1"/>
</dbReference>
<keyword evidence="6" id="KW-1185">Reference proteome</keyword>
<dbReference type="RefSeq" id="XP_025600767.1">
    <property type="nucleotide sequence ID" value="XM_025740475.1"/>
</dbReference>
<reference evidence="5 6" key="1">
    <citation type="journal article" date="2018" name="Mol. Biol. Evol.">
        <title>Broad Genomic Sampling Reveals a Smut Pathogenic Ancestry of the Fungal Clade Ustilaginomycotina.</title>
        <authorList>
            <person name="Kijpornyongpan T."/>
            <person name="Mondo S.J."/>
            <person name="Barry K."/>
            <person name="Sandor L."/>
            <person name="Lee J."/>
            <person name="Lipzen A."/>
            <person name="Pangilinan J."/>
            <person name="LaButti K."/>
            <person name="Hainaut M."/>
            <person name="Henrissat B."/>
            <person name="Grigoriev I.V."/>
            <person name="Spatafora J.W."/>
            <person name="Aime M.C."/>
        </authorList>
    </citation>
    <scope>NUCLEOTIDE SEQUENCE [LARGE SCALE GENOMIC DNA]</scope>
    <source>
        <strain evidence="5 6">MCA 4186</strain>
    </source>
</reference>
<dbReference type="GO" id="GO:0005737">
    <property type="term" value="C:cytoplasm"/>
    <property type="evidence" value="ECO:0007669"/>
    <property type="project" value="TreeGrafter"/>
</dbReference>
<dbReference type="Gene3D" id="2.20.25.20">
    <property type="match status" value="1"/>
</dbReference>
<dbReference type="Pfam" id="PF01214">
    <property type="entry name" value="CK_II_beta"/>
    <property type="match status" value="1"/>
</dbReference>
<dbReference type="Gene3D" id="1.10.1820.10">
    <property type="entry name" value="protein kinase ck2 holoenzyme, chain C, domain 1"/>
    <property type="match status" value="1"/>
</dbReference>
<comment type="function">
    <text evidence="2 3">Regulatory subunit of casein kinase II/CK2. As part of the kinase complex regulates the basal catalytic activity of the alpha subunit a constitutively active serine/threonine-protein kinase that phosphorylates a large number of substrates containing acidic residues C-terminal to the phosphorylated serine or threonine.</text>
</comment>
<dbReference type="GeneID" id="37268021"/>
<dbReference type="Proteomes" id="UP000245946">
    <property type="component" value="Unassembled WGS sequence"/>
</dbReference>
<comment type="subunit">
    <text evidence="3">Tetramer of two alpha and two beta subunits.</text>
</comment>
<dbReference type="AlphaFoldDB" id="A0A316ZHG0"/>
<dbReference type="PRINTS" id="PR00472">
    <property type="entry name" value="CASNKINASEII"/>
</dbReference>
<evidence type="ECO:0000256" key="1">
    <source>
        <dbReference type="ARBA" id="ARBA00006941"/>
    </source>
</evidence>
<feature type="region of interest" description="Disordered" evidence="4">
    <location>
        <begin position="201"/>
        <end position="232"/>
    </location>
</feature>
<comment type="similarity">
    <text evidence="1 3">Belongs to the casein kinase 2 subunit beta family.</text>
</comment>
<dbReference type="GO" id="GO:0005956">
    <property type="term" value="C:protein kinase CK2 complex"/>
    <property type="evidence" value="ECO:0007669"/>
    <property type="project" value="UniProtKB-UniRule"/>
</dbReference>
<dbReference type="GO" id="GO:0019887">
    <property type="term" value="F:protein kinase regulator activity"/>
    <property type="evidence" value="ECO:0007669"/>
    <property type="project" value="InterPro"/>
</dbReference>
<dbReference type="InterPro" id="IPR035991">
    <property type="entry name" value="Casein_kinase_II_beta-like"/>
</dbReference>
<dbReference type="FunFam" id="2.20.25.20:FF:000001">
    <property type="entry name" value="Casein kinase II subunit beta"/>
    <property type="match status" value="1"/>
</dbReference>
<feature type="compositionally biased region" description="Gly residues" evidence="4">
    <location>
        <begin position="217"/>
        <end position="226"/>
    </location>
</feature>
<dbReference type="PANTHER" id="PTHR11740">
    <property type="entry name" value="CASEIN KINASE II SUBUNIT BETA"/>
    <property type="match status" value="1"/>
</dbReference>
<sequence>MEELSSNSSDYAANSWVTWFLGTKGNEYFCEVDEDYILDRFNLTGLNTEVQHYPAALDLVTDALEDELDDSSRDAVENQARLLYGLVHARYIITSRGLAKMLEKYKRADFGRCPRVLCYQQALLPVGLSDVPFQKAVKLFCPRCEDIYSPKSSRHGTIDGAFFGSTFPHMLFMVYPHMLPSKSPTSPSPFLLSSTSASAGAGGVGASDEAPSAAGAGPAGAPGGGSTSSAASKVERYRPRIFGFPTHETAKLHRWQEAQRDAQIERLERAEARSALASAAPGAGVGAGAPAVPVGLAALD</sequence>
<evidence type="ECO:0000313" key="5">
    <source>
        <dbReference type="EMBL" id="PWO00489.1"/>
    </source>
</evidence>
<dbReference type="PROSITE" id="PS01101">
    <property type="entry name" value="CK2_BETA"/>
    <property type="match status" value="1"/>
</dbReference>
<dbReference type="STRING" id="58919.A0A316ZHG0"/>
<gene>
    <name evidence="5" type="ORF">FA09DRAFT_304662</name>
</gene>
<evidence type="ECO:0000256" key="2">
    <source>
        <dbReference type="ARBA" id="ARBA00045899"/>
    </source>
</evidence>
<dbReference type="EMBL" id="KZ819285">
    <property type="protein sequence ID" value="PWO00489.1"/>
    <property type="molecule type" value="Genomic_DNA"/>
</dbReference>
<dbReference type="GO" id="GO:0006359">
    <property type="term" value="P:regulation of transcription by RNA polymerase III"/>
    <property type="evidence" value="ECO:0007669"/>
    <property type="project" value="TreeGrafter"/>
</dbReference>
<name>A0A316ZHG0_9BASI</name>
<dbReference type="OrthoDB" id="3971593at2759"/>
<dbReference type="PANTHER" id="PTHR11740:SF39">
    <property type="entry name" value="CASEIN KINASE II SUBUNIT BETA"/>
    <property type="match status" value="1"/>
</dbReference>
<evidence type="ECO:0000256" key="4">
    <source>
        <dbReference type="SAM" id="MobiDB-lite"/>
    </source>
</evidence>
<proteinExistence type="inferred from homology"/>
<accession>A0A316ZHG0</accession>
<dbReference type="GO" id="GO:0034456">
    <property type="term" value="C:UTP-C complex"/>
    <property type="evidence" value="ECO:0007669"/>
    <property type="project" value="TreeGrafter"/>
</dbReference>
<feature type="compositionally biased region" description="Low complexity" evidence="4">
    <location>
        <begin position="206"/>
        <end position="216"/>
    </location>
</feature>